<dbReference type="EMBL" id="JADCKQ010000005">
    <property type="protein sequence ID" value="MBI1493620.1"/>
    <property type="molecule type" value="Genomic_DNA"/>
</dbReference>
<gene>
    <name evidence="1" type="ORF">H1D41_08255</name>
</gene>
<protein>
    <submittedName>
        <fullName evidence="1">N-formylglutamate amidohydrolase</fullName>
    </submittedName>
</protein>
<dbReference type="SUPFAM" id="SSF53187">
    <property type="entry name" value="Zn-dependent exopeptidases"/>
    <property type="match status" value="1"/>
</dbReference>
<dbReference type="Proteomes" id="UP000640583">
    <property type="component" value="Unassembled WGS sequence"/>
</dbReference>
<dbReference type="PIRSF" id="PIRSF029730">
    <property type="entry name" value="UCP029730"/>
    <property type="match status" value="1"/>
</dbReference>
<comment type="caution">
    <text evidence="1">The sequence shown here is derived from an EMBL/GenBank/DDBJ whole genome shotgun (WGS) entry which is preliminary data.</text>
</comment>
<evidence type="ECO:0000313" key="2">
    <source>
        <dbReference type="Proteomes" id="UP000640583"/>
    </source>
</evidence>
<dbReference type="Pfam" id="PF05013">
    <property type="entry name" value="FGase"/>
    <property type="match status" value="1"/>
</dbReference>
<dbReference type="Gene3D" id="3.40.630.40">
    <property type="entry name" value="Zn-dependent exopeptidases"/>
    <property type="match status" value="1"/>
</dbReference>
<dbReference type="AlphaFoldDB" id="A0A8J7J596"/>
<sequence length="252" mass="27925">MTNQSAITAAAFTTIGADRPSRWVITCDHATNKVPADINGGDLGLPAADMNRHIAYDVGADGVSTHLADLLDAPYVRSEFSRLVIDPNRGDNDPTLVMKLYDGSIIPANRNVDADEVQRRRETLHKPYHDAVSEVIARREQPLICAIHSFTPQLKGGDMRPWHVGVLFAEDDRLARPFLDLIYQEEDICTGENEPYGGHLPGDALDRHAMQPGHPNILIEVRNDLIETETQQKAWATRLAPILQQALINSDL</sequence>
<dbReference type="InterPro" id="IPR011227">
    <property type="entry name" value="UCP029730"/>
</dbReference>
<keyword evidence="2" id="KW-1185">Reference proteome</keyword>
<accession>A0A8J7J596</accession>
<dbReference type="RefSeq" id="WP_228848453.1">
    <property type="nucleotide sequence ID" value="NZ_JADCKQ010000005.1"/>
</dbReference>
<organism evidence="1 2">
    <name type="scientific">Halocynthiibacter styelae</name>
    <dbReference type="NCBI Taxonomy" id="2761955"/>
    <lineage>
        <taxon>Bacteria</taxon>
        <taxon>Pseudomonadati</taxon>
        <taxon>Pseudomonadota</taxon>
        <taxon>Alphaproteobacteria</taxon>
        <taxon>Rhodobacterales</taxon>
        <taxon>Paracoccaceae</taxon>
        <taxon>Halocynthiibacter</taxon>
    </lineage>
</organism>
<proteinExistence type="predicted"/>
<dbReference type="InterPro" id="IPR007709">
    <property type="entry name" value="N-FG_amidohydro"/>
</dbReference>
<reference evidence="1" key="1">
    <citation type="submission" date="2020-10" db="EMBL/GenBank/DDBJ databases">
        <title>Paenihalocynthiibacter styelae gen. nov., sp. nov., isolated from stalked sea squirt Styela clava.</title>
        <authorList>
            <person name="Kim Y.-O."/>
            <person name="Yoon J.-H."/>
        </authorList>
    </citation>
    <scope>NUCLEOTIDE SEQUENCE</scope>
    <source>
        <strain evidence="1">MYP1-1</strain>
    </source>
</reference>
<name>A0A8J7J596_9RHOB</name>
<evidence type="ECO:0000313" key="1">
    <source>
        <dbReference type="EMBL" id="MBI1493620.1"/>
    </source>
</evidence>